<evidence type="ECO:0000256" key="1">
    <source>
        <dbReference type="SAM" id="SignalP"/>
    </source>
</evidence>
<accession>A0ABR1MDA2</accession>
<name>A0ABR1MDA2_9PEZI</name>
<sequence length="96" mass="10837">MTGKRVSLVTGLGWAVLCCVVVQPEQAHGPPGGEVQRSNVYIYRQTIYNHQETADPLRRARRISAGELRKPWWASKRLPADASRLWQWARAISDAP</sequence>
<evidence type="ECO:0000313" key="2">
    <source>
        <dbReference type="EMBL" id="KAK7546300.1"/>
    </source>
</evidence>
<reference evidence="2 3" key="1">
    <citation type="submission" date="2024-04" db="EMBL/GenBank/DDBJ databases">
        <title>Phyllosticta paracitricarpa is synonymous to the EU quarantine fungus P. citricarpa based on phylogenomic analyses.</title>
        <authorList>
            <consortium name="Lawrence Berkeley National Laboratory"/>
            <person name="Van Ingen-Buijs V.A."/>
            <person name="Van Westerhoven A.C."/>
            <person name="Haridas S."/>
            <person name="Skiadas P."/>
            <person name="Martin F."/>
            <person name="Groenewald J.Z."/>
            <person name="Crous P.W."/>
            <person name="Seidl M.F."/>
        </authorList>
    </citation>
    <scope>NUCLEOTIDE SEQUENCE [LARGE SCALE GENOMIC DNA]</scope>
    <source>
        <strain evidence="2 3">CBS 122670</strain>
    </source>
</reference>
<gene>
    <name evidence="2" type="ORF">IWX46DRAFT_86644</name>
</gene>
<organism evidence="2 3">
    <name type="scientific">Phyllosticta citricarpa</name>
    <dbReference type="NCBI Taxonomy" id="55181"/>
    <lineage>
        <taxon>Eukaryota</taxon>
        <taxon>Fungi</taxon>
        <taxon>Dikarya</taxon>
        <taxon>Ascomycota</taxon>
        <taxon>Pezizomycotina</taxon>
        <taxon>Dothideomycetes</taxon>
        <taxon>Dothideomycetes incertae sedis</taxon>
        <taxon>Botryosphaeriales</taxon>
        <taxon>Phyllostictaceae</taxon>
        <taxon>Phyllosticta</taxon>
    </lineage>
</organism>
<comment type="caution">
    <text evidence="2">The sequence shown here is derived from an EMBL/GenBank/DDBJ whole genome shotgun (WGS) entry which is preliminary data.</text>
</comment>
<feature type="signal peptide" evidence="1">
    <location>
        <begin position="1"/>
        <end position="27"/>
    </location>
</feature>
<feature type="chain" id="PRO_5046066199" evidence="1">
    <location>
        <begin position="28"/>
        <end position="96"/>
    </location>
</feature>
<keyword evidence="3" id="KW-1185">Reference proteome</keyword>
<dbReference type="Proteomes" id="UP001365128">
    <property type="component" value="Unassembled WGS sequence"/>
</dbReference>
<proteinExistence type="predicted"/>
<protein>
    <submittedName>
        <fullName evidence="2">Uncharacterized protein</fullName>
    </submittedName>
</protein>
<evidence type="ECO:0000313" key="3">
    <source>
        <dbReference type="Proteomes" id="UP001365128"/>
    </source>
</evidence>
<dbReference type="EMBL" id="JBBPDW010000015">
    <property type="protein sequence ID" value="KAK7546300.1"/>
    <property type="molecule type" value="Genomic_DNA"/>
</dbReference>
<keyword evidence="1" id="KW-0732">Signal</keyword>